<sequence length="384" mass="41412">MRGSNVRPPAAVCAAVLLLVLWPAAPVPVRASTSIRVGVVREADRVSIVFDRPVGLIAGPLVSLRLEPGAYDFVARAAGIEVAGAGTRFENTIRLSPTEGGRLYIGIRPYRGLLELRRTASGRLTVINEVDLEEYLYGVLKMEVDPEWPADALKAQAVAARTLALQSMGRFASEGYDVRATTDTQVYGGISAEDPRTTAAVEDTRGEIMTYEGRPIFAAYHSDSGGYTESSELVWGGRYPYLQAVPDPYSTGAPNHEWIVRMDLPAFEERLRRAGRSANGITGIEVVETTPSGRVGLVRITGAQGVATVKGTDLRAIMGATLLRSTLFIVRITPDEQPLVEFLGRGSGHGVGLSQWGARGMAAAGRNYAEILKYYYTGISLETH</sequence>
<dbReference type="InterPro" id="IPR013693">
    <property type="entry name" value="SpoIID/LytB_N"/>
</dbReference>
<dbReference type="GO" id="GO:0030288">
    <property type="term" value="C:outer membrane-bounded periplasmic space"/>
    <property type="evidence" value="ECO:0007669"/>
    <property type="project" value="TreeGrafter"/>
</dbReference>
<feature type="domain" description="Sporulation stage II protein D amidase enhancer LytB N-terminal" evidence="1">
    <location>
        <begin position="122"/>
        <end position="211"/>
    </location>
</feature>
<dbReference type="GO" id="GO:0030435">
    <property type="term" value="P:sporulation resulting in formation of a cellular spore"/>
    <property type="evidence" value="ECO:0007669"/>
    <property type="project" value="InterPro"/>
</dbReference>
<proteinExistence type="predicted"/>
<accession>A0A537L835</accession>
<evidence type="ECO:0000313" key="3">
    <source>
        <dbReference type="Proteomes" id="UP000319353"/>
    </source>
</evidence>
<dbReference type="EMBL" id="VBAL01000046">
    <property type="protein sequence ID" value="TMJ04163.1"/>
    <property type="molecule type" value="Genomic_DNA"/>
</dbReference>
<dbReference type="PANTHER" id="PTHR30032:SF4">
    <property type="entry name" value="AMIDASE ENHANCER"/>
    <property type="match status" value="1"/>
</dbReference>
<dbReference type="NCBIfam" id="TIGR02669">
    <property type="entry name" value="SpoIID_LytB"/>
    <property type="match status" value="1"/>
</dbReference>
<dbReference type="PANTHER" id="PTHR30032">
    <property type="entry name" value="N-ACETYLMURAMOYL-L-ALANINE AMIDASE-RELATED"/>
    <property type="match status" value="1"/>
</dbReference>
<gene>
    <name evidence="2" type="ORF">E6H01_04335</name>
</gene>
<dbReference type="Pfam" id="PF08486">
    <property type="entry name" value="SpoIID"/>
    <property type="match status" value="1"/>
</dbReference>
<evidence type="ECO:0000313" key="2">
    <source>
        <dbReference type="EMBL" id="TMJ04163.1"/>
    </source>
</evidence>
<protein>
    <submittedName>
        <fullName evidence="2">SpoIID/LytB domain-containing protein</fullName>
    </submittedName>
</protein>
<reference evidence="2 3" key="1">
    <citation type="journal article" date="2019" name="Nat. Microbiol.">
        <title>Mediterranean grassland soil C-N compound turnover is dependent on rainfall and depth, and is mediated by genomically divergent microorganisms.</title>
        <authorList>
            <person name="Diamond S."/>
            <person name="Andeer P.F."/>
            <person name="Li Z."/>
            <person name="Crits-Christoph A."/>
            <person name="Burstein D."/>
            <person name="Anantharaman K."/>
            <person name="Lane K.R."/>
            <person name="Thomas B.C."/>
            <person name="Pan C."/>
            <person name="Northen T.R."/>
            <person name="Banfield J.F."/>
        </authorList>
    </citation>
    <scope>NUCLEOTIDE SEQUENCE [LARGE SCALE GENOMIC DNA]</scope>
    <source>
        <strain evidence="2">NP_4</strain>
    </source>
</reference>
<organism evidence="2 3">
    <name type="scientific">Candidatus Segetimicrobium genomatis</name>
    <dbReference type="NCBI Taxonomy" id="2569760"/>
    <lineage>
        <taxon>Bacteria</taxon>
        <taxon>Bacillati</taxon>
        <taxon>Candidatus Sysuimicrobiota</taxon>
        <taxon>Candidatus Sysuimicrobiia</taxon>
        <taxon>Candidatus Sysuimicrobiales</taxon>
        <taxon>Candidatus Segetimicrobiaceae</taxon>
        <taxon>Candidatus Segetimicrobium</taxon>
    </lineage>
</organism>
<name>A0A537L835_9BACT</name>
<comment type="caution">
    <text evidence="2">The sequence shown here is derived from an EMBL/GenBank/DDBJ whole genome shotgun (WGS) entry which is preliminary data.</text>
</comment>
<dbReference type="InterPro" id="IPR051922">
    <property type="entry name" value="Bact_Sporulation_Assoc"/>
</dbReference>
<dbReference type="AlphaFoldDB" id="A0A537L835"/>
<evidence type="ECO:0000259" key="1">
    <source>
        <dbReference type="Pfam" id="PF08486"/>
    </source>
</evidence>
<dbReference type="Proteomes" id="UP000319353">
    <property type="component" value="Unassembled WGS sequence"/>
</dbReference>
<dbReference type="InterPro" id="IPR013486">
    <property type="entry name" value="SpoIID/LytB"/>
</dbReference>